<accession>A0ACC3SPR9</accession>
<sequence>MTFSPTNNAVGQHDPSLFDDSAFAYPDFGSLLPTSEALYPSDHGMRPTHIDPASMWAETGKLGMMQGQGASDFMGQKINPADMDDILGDRSATVKERFGQITPPDEILAGGYDGDPSKGVEPSYGAESDVDEVGRTMASRKRSSTSGKSPPKKQRKDSKALSVKEEDDNEVDGDDKKEKYREKNRVAAAKCRAKKKENVDQLEDTYRTQSALNSALKQTEKSLRDELSHWRTQALQHTFCNCRPIQEYNLRKARNLAADGGFGSYTAVGRSPSLSSSSVAPSPRVNYRHRRDPMSQSLSGQTFSPVSSDVRRASLSLPNRSVSLGLGQEQEMKTFVNDDEIE</sequence>
<dbReference type="EMBL" id="JAMKPW020000002">
    <property type="protein sequence ID" value="KAK8220052.1"/>
    <property type="molecule type" value="Genomic_DNA"/>
</dbReference>
<name>A0ACC3SPR9_9PEZI</name>
<keyword evidence="2" id="KW-1185">Reference proteome</keyword>
<comment type="caution">
    <text evidence="1">The sequence shown here is derived from an EMBL/GenBank/DDBJ whole genome shotgun (WGS) entry which is preliminary data.</text>
</comment>
<proteinExistence type="predicted"/>
<reference evidence="1" key="1">
    <citation type="submission" date="2024-02" db="EMBL/GenBank/DDBJ databases">
        <title>Metagenome Assembled Genome of Zalaria obscura JY119.</title>
        <authorList>
            <person name="Vighnesh L."/>
            <person name="Jagadeeshwari U."/>
            <person name="Venkata Ramana C."/>
            <person name="Sasikala C."/>
        </authorList>
    </citation>
    <scope>NUCLEOTIDE SEQUENCE</scope>
    <source>
        <strain evidence="1">JY119</strain>
    </source>
</reference>
<gene>
    <name evidence="1" type="ORF">M8818_000468</name>
</gene>
<dbReference type="Proteomes" id="UP001320706">
    <property type="component" value="Unassembled WGS sequence"/>
</dbReference>
<protein>
    <submittedName>
        <fullName evidence="1">Uncharacterized protein</fullName>
    </submittedName>
</protein>
<evidence type="ECO:0000313" key="1">
    <source>
        <dbReference type="EMBL" id="KAK8220052.1"/>
    </source>
</evidence>
<organism evidence="1 2">
    <name type="scientific">Zalaria obscura</name>
    <dbReference type="NCBI Taxonomy" id="2024903"/>
    <lineage>
        <taxon>Eukaryota</taxon>
        <taxon>Fungi</taxon>
        <taxon>Dikarya</taxon>
        <taxon>Ascomycota</taxon>
        <taxon>Pezizomycotina</taxon>
        <taxon>Dothideomycetes</taxon>
        <taxon>Dothideomycetidae</taxon>
        <taxon>Dothideales</taxon>
        <taxon>Zalariaceae</taxon>
        <taxon>Zalaria</taxon>
    </lineage>
</organism>
<evidence type="ECO:0000313" key="2">
    <source>
        <dbReference type="Proteomes" id="UP001320706"/>
    </source>
</evidence>